<dbReference type="InterPro" id="IPR011009">
    <property type="entry name" value="Kinase-like_dom_sf"/>
</dbReference>
<name>A0A914RZX9_PAREQ</name>
<proteinExistence type="predicted"/>
<evidence type="ECO:0000313" key="2">
    <source>
        <dbReference type="WBParaSite" id="PEQ_0000761001-mRNA-1"/>
    </source>
</evidence>
<protein>
    <submittedName>
        <fullName evidence="2">Serine-threonine/tyrosine-protein kinase catalytic domain-containing protein</fullName>
    </submittedName>
</protein>
<dbReference type="Proteomes" id="UP000887564">
    <property type="component" value="Unplaced"/>
</dbReference>
<dbReference type="WBParaSite" id="PEQ_0000761001-mRNA-1">
    <property type="protein sequence ID" value="PEQ_0000761001-mRNA-1"/>
    <property type="gene ID" value="PEQ_0000761001"/>
</dbReference>
<accession>A0A914RZX9</accession>
<organism evidence="1 2">
    <name type="scientific">Parascaris equorum</name>
    <name type="common">Equine roundworm</name>
    <dbReference type="NCBI Taxonomy" id="6256"/>
    <lineage>
        <taxon>Eukaryota</taxon>
        <taxon>Metazoa</taxon>
        <taxon>Ecdysozoa</taxon>
        <taxon>Nematoda</taxon>
        <taxon>Chromadorea</taxon>
        <taxon>Rhabditida</taxon>
        <taxon>Spirurina</taxon>
        <taxon>Ascaridomorpha</taxon>
        <taxon>Ascaridoidea</taxon>
        <taxon>Ascarididae</taxon>
        <taxon>Parascaris</taxon>
    </lineage>
</organism>
<evidence type="ECO:0000313" key="1">
    <source>
        <dbReference type="Proteomes" id="UP000887564"/>
    </source>
</evidence>
<dbReference type="SUPFAM" id="SSF56112">
    <property type="entry name" value="Protein kinase-like (PK-like)"/>
    <property type="match status" value="1"/>
</dbReference>
<sequence>MFLYELISLKLPFDGHEQLKEYELLYPCNVLDVMVICWAGQPVDRPSASQIVSMTTAPEFTHLLDVISLNDADSAVNSSLSFPTILLLHEIFYEWTSIAVGVEGSVITAMCVVNDSIWLAESTGLIRVY</sequence>
<keyword evidence="1" id="KW-1185">Reference proteome</keyword>
<reference evidence="2" key="1">
    <citation type="submission" date="2022-11" db="UniProtKB">
        <authorList>
            <consortium name="WormBaseParasite"/>
        </authorList>
    </citation>
    <scope>IDENTIFICATION</scope>
</reference>
<dbReference type="AlphaFoldDB" id="A0A914RZX9"/>
<dbReference type="Gene3D" id="1.10.510.10">
    <property type="entry name" value="Transferase(Phosphotransferase) domain 1"/>
    <property type="match status" value="1"/>
</dbReference>